<dbReference type="KEGG" id="afri:E3E15_04025"/>
<keyword evidence="4" id="KW-1185">Reference proteome</keyword>
<evidence type="ECO:0000256" key="1">
    <source>
        <dbReference type="ARBA" id="ARBA00022962"/>
    </source>
</evidence>
<dbReference type="Proteomes" id="UP000503320">
    <property type="component" value="Chromosome"/>
</dbReference>
<dbReference type="AlphaFoldDB" id="A0A6M3HTN7"/>
<evidence type="ECO:0000313" key="4">
    <source>
        <dbReference type="Proteomes" id="UP000503320"/>
    </source>
</evidence>
<feature type="domain" description="Glutamine amidotransferase" evidence="2">
    <location>
        <begin position="4"/>
        <end position="182"/>
    </location>
</feature>
<dbReference type="CDD" id="cd01743">
    <property type="entry name" value="GATase1_Anthranilate_Synthase"/>
    <property type="match status" value="1"/>
</dbReference>
<dbReference type="InterPro" id="IPR029062">
    <property type="entry name" value="Class_I_gatase-like"/>
</dbReference>
<dbReference type="GO" id="GO:0000162">
    <property type="term" value="P:L-tryptophan biosynthetic process"/>
    <property type="evidence" value="ECO:0007669"/>
    <property type="project" value="TreeGrafter"/>
</dbReference>
<accession>A0A6M3HTN7</accession>
<gene>
    <name evidence="3" type="ORF">E3E15_04025</name>
</gene>
<evidence type="ECO:0000313" key="3">
    <source>
        <dbReference type="EMBL" id="QIV94568.1"/>
    </source>
</evidence>
<dbReference type="RefSeq" id="WP_172106677.1">
    <property type="nucleotide sequence ID" value="NZ_CP038017.1"/>
</dbReference>
<reference evidence="3 4" key="1">
    <citation type="submission" date="2019-03" db="EMBL/GenBank/DDBJ databases">
        <title>Complete Genome Sequence of Allofrancisella frigidaquae Strain SYSU 10HL1970 Isolated from Water-Cooling Systems in China.</title>
        <authorList>
            <person name="Ohrman C."/>
            <person name="Uneklint I."/>
            <person name="Sjodin A."/>
        </authorList>
    </citation>
    <scope>NUCLEOTIDE SEQUENCE [LARGE SCALE GENOMIC DNA]</scope>
    <source>
        <strain evidence="3 4">SYSU 10HL1970</strain>
    </source>
</reference>
<dbReference type="PANTHER" id="PTHR43418">
    <property type="entry name" value="MULTIFUNCTIONAL TRYPTOPHAN BIOSYNTHESIS PROTEIN-RELATED"/>
    <property type="match status" value="1"/>
</dbReference>
<dbReference type="PRINTS" id="PR00097">
    <property type="entry name" value="ANTSNTHASEII"/>
</dbReference>
<evidence type="ECO:0000259" key="2">
    <source>
        <dbReference type="Pfam" id="PF00117"/>
    </source>
</evidence>
<protein>
    <submittedName>
        <fullName evidence="3">Aminodeoxychorismate/anthranilate synthase component II</fullName>
    </submittedName>
</protein>
<organism evidence="3 4">
    <name type="scientific">Allofrancisella frigidaquae</name>
    <dbReference type="NCBI Taxonomy" id="1085644"/>
    <lineage>
        <taxon>Bacteria</taxon>
        <taxon>Pseudomonadati</taxon>
        <taxon>Pseudomonadota</taxon>
        <taxon>Gammaproteobacteria</taxon>
        <taxon>Thiotrichales</taxon>
        <taxon>Francisellaceae</taxon>
        <taxon>Allofrancisella</taxon>
    </lineage>
</organism>
<dbReference type="EMBL" id="CP038017">
    <property type="protein sequence ID" value="QIV94568.1"/>
    <property type="molecule type" value="Genomic_DNA"/>
</dbReference>
<dbReference type="PRINTS" id="PR00099">
    <property type="entry name" value="CPSGATASE"/>
</dbReference>
<dbReference type="InterPro" id="IPR006221">
    <property type="entry name" value="TrpG/PapA_dom"/>
</dbReference>
<dbReference type="Pfam" id="PF00117">
    <property type="entry name" value="GATase"/>
    <property type="match status" value="1"/>
</dbReference>
<proteinExistence type="predicted"/>
<dbReference type="PANTHER" id="PTHR43418:SF4">
    <property type="entry name" value="MULTIFUNCTIONAL TRYPTOPHAN BIOSYNTHESIS PROTEIN"/>
    <property type="match status" value="1"/>
</dbReference>
<dbReference type="GO" id="GO:0004049">
    <property type="term" value="F:anthranilate synthase activity"/>
    <property type="evidence" value="ECO:0007669"/>
    <property type="project" value="TreeGrafter"/>
</dbReference>
<name>A0A6M3HTN7_9GAMM</name>
<keyword evidence="1" id="KW-0315">Glutamine amidotransferase</keyword>
<dbReference type="InterPro" id="IPR050472">
    <property type="entry name" value="Anth_synth/Amidotransfase"/>
</dbReference>
<dbReference type="SUPFAM" id="SSF52317">
    <property type="entry name" value="Class I glutamine amidotransferase-like"/>
    <property type="match status" value="1"/>
</dbReference>
<dbReference type="NCBIfam" id="TIGR00566">
    <property type="entry name" value="trpG_papA"/>
    <property type="match status" value="1"/>
</dbReference>
<dbReference type="PRINTS" id="PR00096">
    <property type="entry name" value="GATASE"/>
</dbReference>
<dbReference type="InterPro" id="IPR017926">
    <property type="entry name" value="GATASE"/>
</dbReference>
<dbReference type="GO" id="GO:0005829">
    <property type="term" value="C:cytosol"/>
    <property type="evidence" value="ECO:0007669"/>
    <property type="project" value="TreeGrafter"/>
</dbReference>
<dbReference type="PROSITE" id="PS51273">
    <property type="entry name" value="GATASE_TYPE_1"/>
    <property type="match status" value="1"/>
</dbReference>
<dbReference type="Gene3D" id="3.40.50.880">
    <property type="match status" value="1"/>
</dbReference>
<sequence>MVLFIDHYDSFTNTIVDYITYLGHKVLVIKTDDDIPRLGSFSHIVIGPGPGHPNELKKQYQVIKYCEQNNTSLLGICLGHQLIAQYYGSKIIKAKQVYHGKNSVINQCNQSSLYFNHPESFEVTRYHSLIVDKIKEPLITTAITENNEIMAFQHESLKIFGVQYHPEAYLTEYGLSTLGNFLKL</sequence>